<evidence type="ECO:0000313" key="10">
    <source>
        <dbReference type="EMBL" id="QTH16621.1"/>
    </source>
</evidence>
<keyword evidence="4" id="KW-0547">Nucleotide-binding</keyword>
<keyword evidence="5" id="KW-0418">Kinase</keyword>
<dbReference type="PRINTS" id="PR00344">
    <property type="entry name" value="BCTRLSENSOR"/>
</dbReference>
<keyword evidence="8" id="KW-1133">Transmembrane helix</keyword>
<evidence type="ECO:0000256" key="6">
    <source>
        <dbReference type="ARBA" id="ARBA00022840"/>
    </source>
</evidence>
<feature type="domain" description="Histidine kinase" evidence="9">
    <location>
        <begin position="442"/>
        <end position="622"/>
    </location>
</feature>
<sequence>MQFQRPHGLRLVSGTIPSTDAASGGVGSGLRRGLVHVKEAYVLFPLLAVLLLLAIWMTTFYLINSELARARYNATMVSQEISATYEAQMLRAVHEIDQTLKLVKYTYEAEGKRNPLPRLKERALLPPALLFDVSVVNADAKLVASTRANETVAVSDPDELRTLRSNDTLLISRPWKDPSTDEWRLRFSRRLDAPDGSFSGVARVEVDAAYFASSYDTSKLGERGVLGLLGTDGVFRVRRTGESIQAGDAVDYAELVPDSEDTQAQLLTNSWDGVLRYTSARQLYDLPLAVIVGLSEEEQLAAVTEQAHTYLWRAAGGSLLLVLLVVLLSRTSWQLAQSRLRTAEAQTQLVAVARQAGMAEIATNVLHNVGNVLNSVNVSAEVLAQKLRTSKALGLSKAMQLMNQHAADLGHFLVEDEKGKLLPGYLNQVTEALAAEQKSMFDELEQLAKSIDHIKEVVAAQQSYSGASSLCESVEVEHLLEDALRMNAGIIKARQVTVLKDFSAMPAVQLDKHRVLMILVNLIKNAGGAMVNMSDRPPLVTLHTELTPEQKLIIQVIDNGEGIAEENLTRIFAHGFTTRKEGHGFGLHSCVLAAMEMGGVLRAQSDGPGQGATFTLELPIKALNQATLA</sequence>
<evidence type="ECO:0000256" key="8">
    <source>
        <dbReference type="SAM" id="Phobius"/>
    </source>
</evidence>
<evidence type="ECO:0000256" key="1">
    <source>
        <dbReference type="ARBA" id="ARBA00000085"/>
    </source>
</evidence>
<evidence type="ECO:0000259" key="9">
    <source>
        <dbReference type="PROSITE" id="PS50109"/>
    </source>
</evidence>
<evidence type="ECO:0000256" key="4">
    <source>
        <dbReference type="ARBA" id="ARBA00022741"/>
    </source>
</evidence>
<dbReference type="Gene3D" id="3.30.450.20">
    <property type="entry name" value="PAS domain"/>
    <property type="match status" value="2"/>
</dbReference>
<dbReference type="InterPro" id="IPR005467">
    <property type="entry name" value="His_kinase_dom"/>
</dbReference>
<dbReference type="Gene3D" id="3.30.565.10">
    <property type="entry name" value="Histidine kinase-like ATPase, C-terminal domain"/>
    <property type="match status" value="1"/>
</dbReference>
<dbReference type="Proteomes" id="UP000663914">
    <property type="component" value="Chromosome"/>
</dbReference>
<comment type="catalytic activity">
    <reaction evidence="1">
        <text>ATP + protein L-histidine = ADP + protein N-phospho-L-histidine.</text>
        <dbReference type="EC" id="2.7.13.3"/>
    </reaction>
</comment>
<protein>
    <recommendedName>
        <fullName evidence="2">histidine kinase</fullName>
        <ecNumber evidence="2">2.7.13.3</ecNumber>
    </recommendedName>
</protein>
<evidence type="ECO:0000256" key="3">
    <source>
        <dbReference type="ARBA" id="ARBA00022679"/>
    </source>
</evidence>
<dbReference type="InterPro" id="IPR004358">
    <property type="entry name" value="Sig_transdc_His_kin-like_C"/>
</dbReference>
<dbReference type="CDD" id="cd12914">
    <property type="entry name" value="PDC1_DGC_like"/>
    <property type="match status" value="1"/>
</dbReference>
<feature type="transmembrane region" description="Helical" evidence="8">
    <location>
        <begin position="40"/>
        <end position="63"/>
    </location>
</feature>
<reference evidence="10" key="2">
    <citation type="submission" date="2021-03" db="EMBL/GenBank/DDBJ databases">
        <authorList>
            <person name="Valentovich L.N."/>
            <person name="Akhremchuk A.E."/>
            <person name="Miamin V.E."/>
        </authorList>
    </citation>
    <scope>NUCLEOTIDE SEQUENCE</scope>
    <source>
        <strain evidence="10">3prime</strain>
    </source>
</reference>
<gene>
    <name evidence="10" type="ORF">C4C32_12240</name>
</gene>
<organism evidence="10 11">
    <name type="scientific">Pseudomonas corrugata</name>
    <dbReference type="NCBI Taxonomy" id="47879"/>
    <lineage>
        <taxon>Bacteria</taxon>
        <taxon>Pseudomonadati</taxon>
        <taxon>Pseudomonadota</taxon>
        <taxon>Gammaproteobacteria</taxon>
        <taxon>Pseudomonadales</taxon>
        <taxon>Pseudomonadaceae</taxon>
        <taxon>Pseudomonas</taxon>
    </lineage>
</organism>
<dbReference type="AlphaFoldDB" id="A0A8B6UXJ4"/>
<keyword evidence="3" id="KW-0808">Transferase</keyword>
<reference evidence="10" key="1">
    <citation type="book" date="2019" name="MICROBIAL BIOTECHNOLOGY" publisher="Unknown Publisher">
        <title>Optimization of recombineering for directed mutagenesis of bacteria Pseudomonas corrugata 3'.</title>
        <authorList>
            <person name="Buinitskaja S.V."/>
            <person name="Pilipenok N."/>
            <person name="Valentovich L.N."/>
        </authorList>
    </citation>
    <scope>NUCLEOTIDE SEQUENCE</scope>
    <source>
        <strain evidence="10">3prime</strain>
    </source>
</reference>
<evidence type="ECO:0000256" key="7">
    <source>
        <dbReference type="ARBA" id="ARBA00023012"/>
    </source>
</evidence>
<dbReference type="RefSeq" id="WP_208555635.1">
    <property type="nucleotide sequence ID" value="NZ_CP072011.1"/>
</dbReference>
<dbReference type="PANTHER" id="PTHR43065:SF46">
    <property type="entry name" value="C4-DICARBOXYLATE TRANSPORT SENSOR PROTEIN DCTB"/>
    <property type="match status" value="1"/>
</dbReference>
<dbReference type="SMART" id="SM00387">
    <property type="entry name" value="HATPase_c"/>
    <property type="match status" value="1"/>
</dbReference>
<dbReference type="EMBL" id="CP072011">
    <property type="protein sequence ID" value="QTH16621.1"/>
    <property type="molecule type" value="Genomic_DNA"/>
</dbReference>
<dbReference type="GO" id="GO:0004673">
    <property type="term" value="F:protein histidine kinase activity"/>
    <property type="evidence" value="ECO:0007669"/>
    <property type="project" value="UniProtKB-EC"/>
</dbReference>
<keyword evidence="8" id="KW-0812">Transmembrane</keyword>
<keyword evidence="8" id="KW-0472">Membrane</keyword>
<dbReference type="InterPro" id="IPR036890">
    <property type="entry name" value="HATPase_C_sf"/>
</dbReference>
<dbReference type="GO" id="GO:0005524">
    <property type="term" value="F:ATP binding"/>
    <property type="evidence" value="ECO:0007669"/>
    <property type="project" value="UniProtKB-KW"/>
</dbReference>
<dbReference type="CDD" id="cd12915">
    <property type="entry name" value="PDC2_DGC_like"/>
    <property type="match status" value="1"/>
</dbReference>
<evidence type="ECO:0000256" key="2">
    <source>
        <dbReference type="ARBA" id="ARBA00012438"/>
    </source>
</evidence>
<dbReference type="Pfam" id="PF02518">
    <property type="entry name" value="HATPase_c"/>
    <property type="match status" value="1"/>
</dbReference>
<evidence type="ECO:0000256" key="5">
    <source>
        <dbReference type="ARBA" id="ARBA00022777"/>
    </source>
</evidence>
<evidence type="ECO:0000313" key="11">
    <source>
        <dbReference type="Proteomes" id="UP000663914"/>
    </source>
</evidence>
<dbReference type="PROSITE" id="PS50109">
    <property type="entry name" value="HIS_KIN"/>
    <property type="match status" value="1"/>
</dbReference>
<name>A0A8B6UXJ4_9PSED</name>
<keyword evidence="6" id="KW-0067">ATP-binding</keyword>
<dbReference type="GO" id="GO:0000160">
    <property type="term" value="P:phosphorelay signal transduction system"/>
    <property type="evidence" value="ECO:0007669"/>
    <property type="project" value="UniProtKB-KW"/>
</dbReference>
<dbReference type="EC" id="2.7.13.3" evidence="2"/>
<keyword evidence="7" id="KW-0902">Two-component regulatory system</keyword>
<dbReference type="SUPFAM" id="SSF55874">
    <property type="entry name" value="ATPase domain of HSP90 chaperone/DNA topoisomerase II/histidine kinase"/>
    <property type="match status" value="1"/>
</dbReference>
<proteinExistence type="predicted"/>
<dbReference type="PANTHER" id="PTHR43065">
    <property type="entry name" value="SENSOR HISTIDINE KINASE"/>
    <property type="match status" value="1"/>
</dbReference>
<accession>A0A8B6UXJ4</accession>
<dbReference type="InterPro" id="IPR003594">
    <property type="entry name" value="HATPase_dom"/>
</dbReference>